<dbReference type="CDD" id="cd01650">
    <property type="entry name" value="RT_nLTR_like"/>
    <property type="match status" value="1"/>
</dbReference>
<dbReference type="PROSITE" id="PS50878">
    <property type="entry name" value="RT_POL"/>
    <property type="match status" value="1"/>
</dbReference>
<dbReference type="InterPro" id="IPR043128">
    <property type="entry name" value="Rev_trsase/Diguanyl_cyclase"/>
</dbReference>
<dbReference type="SUPFAM" id="SSF56672">
    <property type="entry name" value="DNA/RNA polymerases"/>
    <property type="match status" value="1"/>
</dbReference>
<feature type="domain" description="Reverse transcriptase" evidence="1">
    <location>
        <begin position="1"/>
        <end position="211"/>
    </location>
</feature>
<dbReference type="RefSeq" id="XP_009775659.1">
    <property type="nucleotide sequence ID" value="XM_009777357.1"/>
</dbReference>
<accession>A0A1U7WLX1</accession>
<dbReference type="InterPro" id="IPR043502">
    <property type="entry name" value="DNA/RNA_pol_sf"/>
</dbReference>
<sequence>MRKSVSISENQFGFMPGQSTTEAIHIVRRFVEQYKAMKKELHMVFIDLEKSYDKVTSEVLWRYLEAKGVYVVYIRVTQDMHDRAKTRVRTTGGDFEYFPIEIGLHQGLAFSPFLFSLAMDALTRHIEGKVPWCMLFADDIVLIDETRGGVNERPEVLRHTLESKGFKLSRTKTGYLKGKFAGVTQEANGDVRLDTQVIPRRESFKYLGFIIQSGWKIDEDVTHCIRVGWMKWRLAFGVLCDKNVPLRLKDRIRNEVIRDKVGVAPVEEKMREARLRWFGHVKRRSTDAPIRRHERLALGGKRKGRRRPKKSWGEVILRDMAQLELTEDMTLDRRLWWLMIRVEG</sequence>
<organism evidence="2 3">
    <name type="scientific">Nicotiana sylvestris</name>
    <name type="common">Wood tobacco</name>
    <name type="synonym">South American tobacco</name>
    <dbReference type="NCBI Taxonomy" id="4096"/>
    <lineage>
        <taxon>Eukaryota</taxon>
        <taxon>Viridiplantae</taxon>
        <taxon>Streptophyta</taxon>
        <taxon>Embryophyta</taxon>
        <taxon>Tracheophyta</taxon>
        <taxon>Spermatophyta</taxon>
        <taxon>Magnoliopsida</taxon>
        <taxon>eudicotyledons</taxon>
        <taxon>Gunneridae</taxon>
        <taxon>Pentapetalae</taxon>
        <taxon>asterids</taxon>
        <taxon>lamiids</taxon>
        <taxon>Solanales</taxon>
        <taxon>Solanaceae</taxon>
        <taxon>Nicotianoideae</taxon>
        <taxon>Nicotianeae</taxon>
        <taxon>Nicotiana</taxon>
    </lineage>
</organism>
<name>A0A1U7WLX1_NICSY</name>
<gene>
    <name evidence="3" type="primary">LOC104225533</name>
</gene>
<dbReference type="Gene3D" id="3.30.70.270">
    <property type="match status" value="1"/>
</dbReference>
<dbReference type="eggNOG" id="KOG1075">
    <property type="taxonomic scope" value="Eukaryota"/>
</dbReference>
<dbReference type="Pfam" id="PF00078">
    <property type="entry name" value="RVT_1"/>
    <property type="match status" value="1"/>
</dbReference>
<proteinExistence type="predicted"/>
<evidence type="ECO:0000259" key="1">
    <source>
        <dbReference type="PROSITE" id="PS50878"/>
    </source>
</evidence>
<dbReference type="STRING" id="4096.A0A1U7WLX1"/>
<evidence type="ECO:0000313" key="3">
    <source>
        <dbReference type="RefSeq" id="XP_009775659.1"/>
    </source>
</evidence>
<evidence type="ECO:0000313" key="2">
    <source>
        <dbReference type="Proteomes" id="UP000189701"/>
    </source>
</evidence>
<protein>
    <submittedName>
        <fullName evidence="3">Uncharacterized protein LOC104225533</fullName>
    </submittedName>
</protein>
<dbReference type="AlphaFoldDB" id="A0A1U7WLX1"/>
<reference evidence="3" key="2">
    <citation type="submission" date="2025-08" db="UniProtKB">
        <authorList>
            <consortium name="RefSeq"/>
        </authorList>
    </citation>
    <scope>IDENTIFICATION</scope>
    <source>
        <tissue evidence="3">Leaf</tissue>
    </source>
</reference>
<dbReference type="PANTHER" id="PTHR46238">
    <property type="entry name" value="REVERSE TRANSCRIPTASE DOMAIN-CONTAINING PROTEIN"/>
    <property type="match status" value="1"/>
</dbReference>
<reference evidence="2" key="1">
    <citation type="journal article" date="2013" name="Genome Biol.">
        <title>Reference genomes and transcriptomes of Nicotiana sylvestris and Nicotiana tomentosiformis.</title>
        <authorList>
            <person name="Sierro N."/>
            <person name="Battey J.N."/>
            <person name="Ouadi S."/>
            <person name="Bovet L."/>
            <person name="Goepfert S."/>
            <person name="Bakaher N."/>
            <person name="Peitsch M.C."/>
            <person name="Ivanov N.V."/>
        </authorList>
    </citation>
    <scope>NUCLEOTIDE SEQUENCE [LARGE SCALE GENOMIC DNA]</scope>
</reference>
<dbReference type="Proteomes" id="UP000189701">
    <property type="component" value="Unplaced"/>
</dbReference>
<keyword evidence="2" id="KW-1185">Reference proteome</keyword>
<dbReference type="InterPro" id="IPR000477">
    <property type="entry name" value="RT_dom"/>
</dbReference>
<dbReference type="PANTHER" id="PTHR46238:SF8">
    <property type="entry name" value="ENDONUCLEASE_EXONUCLEASE_PHOSPHATASE DOMAIN-CONTAINING PROTEIN"/>
    <property type="match status" value="1"/>
</dbReference>